<feature type="transmembrane region" description="Helical" evidence="1">
    <location>
        <begin position="20"/>
        <end position="39"/>
    </location>
</feature>
<gene>
    <name evidence="2" type="ORF">PH7735_02435</name>
</gene>
<keyword evidence="1" id="KW-1133">Transmembrane helix</keyword>
<dbReference type="EMBL" id="CYTW01000002">
    <property type="protein sequence ID" value="CUK01278.1"/>
    <property type="molecule type" value="Genomic_DNA"/>
</dbReference>
<reference evidence="3" key="1">
    <citation type="submission" date="2015-09" db="EMBL/GenBank/DDBJ databases">
        <authorList>
            <person name="Rodrigo-Torres Lidia"/>
            <person name="Arahal R.David."/>
        </authorList>
    </citation>
    <scope>NUCLEOTIDE SEQUENCE [LARGE SCALE GENOMIC DNA]</scope>
    <source>
        <strain evidence="3">CECT 7735</strain>
    </source>
</reference>
<accession>A0A0P1IA85</accession>
<sequence length="40" mass="4267">MMNQIKSVLRNSGDTLVQDAIGAVALVVMMVVVLHVPVFA</sequence>
<dbReference type="GeneID" id="83883156"/>
<evidence type="ECO:0000313" key="2">
    <source>
        <dbReference type="EMBL" id="CUK01278.1"/>
    </source>
</evidence>
<dbReference type="AlphaFoldDB" id="A0A0P1IA85"/>
<evidence type="ECO:0000313" key="3">
    <source>
        <dbReference type="Proteomes" id="UP000051870"/>
    </source>
</evidence>
<name>A0A0P1IA85_9RHOB</name>
<evidence type="ECO:0000256" key="1">
    <source>
        <dbReference type="SAM" id="Phobius"/>
    </source>
</evidence>
<keyword evidence="1" id="KW-0812">Transmembrane</keyword>
<proteinExistence type="predicted"/>
<keyword evidence="1" id="KW-0472">Membrane</keyword>
<protein>
    <submittedName>
        <fullName evidence="2">Uncharacterized protein</fullName>
    </submittedName>
</protein>
<keyword evidence="3" id="KW-1185">Reference proteome</keyword>
<dbReference type="Proteomes" id="UP000051870">
    <property type="component" value="Unassembled WGS sequence"/>
</dbReference>
<dbReference type="STRING" id="1715693.PH7735_02435"/>
<dbReference type="RefSeq" id="WP_267885809.1">
    <property type="nucleotide sequence ID" value="NZ_CANLZE010000002.1"/>
</dbReference>
<organism evidence="2 3">
    <name type="scientific">Shimia thalassica</name>
    <dbReference type="NCBI Taxonomy" id="1715693"/>
    <lineage>
        <taxon>Bacteria</taxon>
        <taxon>Pseudomonadati</taxon>
        <taxon>Pseudomonadota</taxon>
        <taxon>Alphaproteobacteria</taxon>
        <taxon>Rhodobacterales</taxon>
        <taxon>Roseobacteraceae</taxon>
    </lineage>
</organism>